<gene>
    <name evidence="8" type="ORF">CEPIT_LOCUS18692</name>
</gene>
<organism evidence="8 9">
    <name type="scientific">Cuscuta epithymum</name>
    <dbReference type="NCBI Taxonomy" id="186058"/>
    <lineage>
        <taxon>Eukaryota</taxon>
        <taxon>Viridiplantae</taxon>
        <taxon>Streptophyta</taxon>
        <taxon>Embryophyta</taxon>
        <taxon>Tracheophyta</taxon>
        <taxon>Spermatophyta</taxon>
        <taxon>Magnoliopsida</taxon>
        <taxon>eudicotyledons</taxon>
        <taxon>Gunneridae</taxon>
        <taxon>Pentapetalae</taxon>
        <taxon>asterids</taxon>
        <taxon>lamiids</taxon>
        <taxon>Solanales</taxon>
        <taxon>Convolvulaceae</taxon>
        <taxon>Cuscuteae</taxon>
        <taxon>Cuscuta</taxon>
        <taxon>Cuscuta subgen. Cuscuta</taxon>
    </lineage>
</organism>
<evidence type="ECO:0000256" key="4">
    <source>
        <dbReference type="ARBA" id="ARBA00023004"/>
    </source>
</evidence>
<evidence type="ECO:0000256" key="2">
    <source>
        <dbReference type="ARBA" id="ARBA00012885"/>
    </source>
</evidence>
<feature type="domain" description="Fe2OG dioxygenase" evidence="7">
    <location>
        <begin position="203"/>
        <end position="311"/>
    </location>
</feature>
<dbReference type="InterPro" id="IPR005123">
    <property type="entry name" value="Oxoglu/Fe-dep_dioxygenase_dom"/>
</dbReference>
<evidence type="ECO:0000259" key="7">
    <source>
        <dbReference type="PROSITE" id="PS51471"/>
    </source>
</evidence>
<dbReference type="Proteomes" id="UP001152523">
    <property type="component" value="Unassembled WGS sequence"/>
</dbReference>
<sequence>MSSASNYHSYPPLFRPSAEAKTGEALNPAVKSTAVGDGDYDGVPVIDFGCMTEIRAACREWGLFRLVNHGVPERLMSQMLERTEKVFSMAFEAKREAFRDAEMSYFWGTPAVTPSGAAVASKSSRSPHWMEGLNVPLKRVSQYHCKEPTSFKYFRSLVQEYGKHQSRVGKAIYEALLSEKINFGAKTTSNCSKELGRGVISYLSEDTGILRLYRYLRCIDETGKEEEGRAWGIDAHTDSSLLSIIHQDLIGGLEVYNHHQWIQVKPIPNTLIVIIGDMMQAISDNKYISAKHRVKVNKEKERISIGYFVFPEDDVVIESSHYKPFTYADFRAQVHHDLITVGSKIGLQNFITHCNSV</sequence>
<dbReference type="PROSITE" id="PS51471">
    <property type="entry name" value="FE2OG_OXY"/>
    <property type="match status" value="1"/>
</dbReference>
<dbReference type="Pfam" id="PF03171">
    <property type="entry name" value="2OG-FeII_Oxy"/>
    <property type="match status" value="1"/>
</dbReference>
<dbReference type="InterPro" id="IPR050231">
    <property type="entry name" value="Iron_ascorbate_oxido_reductase"/>
</dbReference>
<evidence type="ECO:0000256" key="6">
    <source>
        <dbReference type="RuleBase" id="RU003682"/>
    </source>
</evidence>
<reference evidence="8" key="1">
    <citation type="submission" date="2022-07" db="EMBL/GenBank/DDBJ databases">
        <authorList>
            <person name="Macas J."/>
            <person name="Novak P."/>
            <person name="Neumann P."/>
        </authorList>
    </citation>
    <scope>NUCLEOTIDE SEQUENCE</scope>
</reference>
<dbReference type="PANTHER" id="PTHR47990">
    <property type="entry name" value="2-OXOGLUTARATE (2OG) AND FE(II)-DEPENDENT OXYGENASE SUPERFAMILY PROTEIN-RELATED"/>
    <property type="match status" value="1"/>
</dbReference>
<name>A0AAV0DTU2_9ASTE</name>
<dbReference type="InterPro" id="IPR027443">
    <property type="entry name" value="IPNS-like_sf"/>
</dbReference>
<dbReference type="SUPFAM" id="SSF51197">
    <property type="entry name" value="Clavaminate synthase-like"/>
    <property type="match status" value="1"/>
</dbReference>
<comment type="similarity">
    <text evidence="6">Belongs to the iron/ascorbate-dependent oxidoreductase family.</text>
</comment>
<dbReference type="GO" id="GO:0009805">
    <property type="term" value="P:coumarin biosynthetic process"/>
    <property type="evidence" value="ECO:0007669"/>
    <property type="project" value="UniProtKB-ARBA"/>
</dbReference>
<evidence type="ECO:0000313" key="9">
    <source>
        <dbReference type="Proteomes" id="UP001152523"/>
    </source>
</evidence>
<dbReference type="Gene3D" id="2.60.120.330">
    <property type="entry name" value="B-lactam Antibiotic, Isopenicillin N Synthase, Chain"/>
    <property type="match status" value="1"/>
</dbReference>
<evidence type="ECO:0000256" key="5">
    <source>
        <dbReference type="ARBA" id="ARBA00048503"/>
    </source>
</evidence>
<keyword evidence="9" id="KW-1185">Reference proteome</keyword>
<proteinExistence type="inferred from homology"/>
<dbReference type="Pfam" id="PF14226">
    <property type="entry name" value="DIOX_N"/>
    <property type="match status" value="1"/>
</dbReference>
<dbReference type="GO" id="GO:0046872">
    <property type="term" value="F:metal ion binding"/>
    <property type="evidence" value="ECO:0007669"/>
    <property type="project" value="UniProtKB-KW"/>
</dbReference>
<dbReference type="InterPro" id="IPR026992">
    <property type="entry name" value="DIOX_N"/>
</dbReference>
<dbReference type="EC" id="1.14.11.61" evidence="2"/>
<keyword evidence="4 6" id="KW-0408">Iron</keyword>
<dbReference type="InterPro" id="IPR044861">
    <property type="entry name" value="IPNS-like_FE2OG_OXY"/>
</dbReference>
<keyword evidence="6" id="KW-0560">Oxidoreductase</keyword>
<evidence type="ECO:0000256" key="1">
    <source>
        <dbReference type="ARBA" id="ARBA00004918"/>
    </source>
</evidence>
<dbReference type="AlphaFoldDB" id="A0AAV0DTU2"/>
<evidence type="ECO:0000256" key="3">
    <source>
        <dbReference type="ARBA" id="ARBA00022723"/>
    </source>
</evidence>
<dbReference type="GO" id="GO:0002238">
    <property type="term" value="P:response to molecule of fungal origin"/>
    <property type="evidence" value="ECO:0007669"/>
    <property type="project" value="UniProtKB-ARBA"/>
</dbReference>
<dbReference type="EMBL" id="CAMAPF010000150">
    <property type="protein sequence ID" value="CAH9109379.1"/>
    <property type="molecule type" value="Genomic_DNA"/>
</dbReference>
<comment type="pathway">
    <text evidence="1">Phenylpropanoid metabolism.</text>
</comment>
<comment type="caution">
    <text evidence="8">The sequence shown here is derived from an EMBL/GenBank/DDBJ whole genome shotgun (WGS) entry which is preliminary data.</text>
</comment>
<dbReference type="PRINTS" id="PR00682">
    <property type="entry name" value="IPNSYNTHASE"/>
</dbReference>
<accession>A0AAV0DTU2</accession>
<comment type="catalytic activity">
    <reaction evidence="5">
        <text>(E)-feruloyl-CoA + 2-oxoglutarate + O2 = (E)-6-hydroxyferuloyl-CoA + succinate + CO2</text>
        <dbReference type="Rhea" id="RHEA:57856"/>
        <dbReference type="ChEBI" id="CHEBI:15379"/>
        <dbReference type="ChEBI" id="CHEBI:16526"/>
        <dbReference type="ChEBI" id="CHEBI:16810"/>
        <dbReference type="ChEBI" id="CHEBI:30031"/>
        <dbReference type="ChEBI" id="CHEBI:87305"/>
        <dbReference type="ChEBI" id="CHEBI:142390"/>
        <dbReference type="EC" id="1.14.11.61"/>
    </reaction>
</comment>
<protein>
    <recommendedName>
        <fullName evidence="2">feruloyl-CoA 6-hydroxylase</fullName>
        <ecNumber evidence="2">1.14.11.61</ecNumber>
    </recommendedName>
</protein>
<dbReference type="GO" id="GO:0016706">
    <property type="term" value="F:2-oxoglutarate-dependent dioxygenase activity"/>
    <property type="evidence" value="ECO:0007669"/>
    <property type="project" value="UniProtKB-ARBA"/>
</dbReference>
<keyword evidence="3 6" id="KW-0479">Metal-binding</keyword>
<evidence type="ECO:0000313" key="8">
    <source>
        <dbReference type="EMBL" id="CAH9109379.1"/>
    </source>
</evidence>